<dbReference type="InterPro" id="IPR028081">
    <property type="entry name" value="Leu-bd"/>
</dbReference>
<dbReference type="PROSITE" id="PS51257">
    <property type="entry name" value="PROKAR_LIPOPROTEIN"/>
    <property type="match status" value="1"/>
</dbReference>
<proteinExistence type="inferred from homology"/>
<organism evidence="6 7">
    <name type="scientific">Actinoplanes hulinensis</name>
    <dbReference type="NCBI Taxonomy" id="1144547"/>
    <lineage>
        <taxon>Bacteria</taxon>
        <taxon>Bacillati</taxon>
        <taxon>Actinomycetota</taxon>
        <taxon>Actinomycetes</taxon>
        <taxon>Micromonosporales</taxon>
        <taxon>Micromonosporaceae</taxon>
        <taxon>Actinoplanes</taxon>
    </lineage>
</organism>
<evidence type="ECO:0000313" key="6">
    <source>
        <dbReference type="EMBL" id="MBW6433224.1"/>
    </source>
</evidence>
<dbReference type="Pfam" id="PF13458">
    <property type="entry name" value="Peripla_BP_6"/>
    <property type="match status" value="1"/>
</dbReference>
<dbReference type="EMBL" id="JAHXZI010000002">
    <property type="protein sequence ID" value="MBW6433224.1"/>
    <property type="molecule type" value="Genomic_DNA"/>
</dbReference>
<dbReference type="RefSeq" id="WP_220142749.1">
    <property type="nucleotide sequence ID" value="NZ_JAHXZI010000002.1"/>
</dbReference>
<evidence type="ECO:0000256" key="2">
    <source>
        <dbReference type="ARBA" id="ARBA00022729"/>
    </source>
</evidence>
<keyword evidence="7" id="KW-1185">Reference proteome</keyword>
<comment type="caution">
    <text evidence="6">The sequence shown here is derived from an EMBL/GenBank/DDBJ whole genome shotgun (WGS) entry which is preliminary data.</text>
</comment>
<sequence>MKRTATAALAVVLLATAGCTSEGGGSGSSGTSVPGVTDSEIVVGTHMPLTGPAAAGYSKIAPATKAYFDYVNANGGVHGRKISYKIKDDGYNPANTQTVVRELVLQDKVFAILNGLGTPTHTGILDFLKTNRVPDLFVASGSRSWNQPDKYPGTFGFNPDYTVEGKILGTYVKENLAGKKTCFLGQDDDFGRDSLAGIEKILGPVAAKESYVTSNPNVGPQMGALKAAGCEVVVLATVPGFTALSIGTAAKIAFKPQFVVSNVGADPTTVGKTLGAAAPLMEGLVATNYLPLNNDDANPWIQLFKKVNAAHNGNAEFDNNVVYGMSVGYLFVQALQAAGKDLTRDKIIEAVQKNGFQGPGTVPLRFSAQDHSGYGGEQLTRIQGGKAVYFGTPYTTDDKDGPVTPYTGQPVAPPQNGVPAA</sequence>
<dbReference type="Gene3D" id="3.40.50.2300">
    <property type="match status" value="2"/>
</dbReference>
<dbReference type="SUPFAM" id="SSF53822">
    <property type="entry name" value="Periplasmic binding protein-like I"/>
    <property type="match status" value="1"/>
</dbReference>
<gene>
    <name evidence="6" type="ORF">KZ829_05635</name>
</gene>
<feature type="signal peptide" evidence="4">
    <location>
        <begin position="1"/>
        <end position="17"/>
    </location>
</feature>
<feature type="chain" id="PRO_5046189868" evidence="4">
    <location>
        <begin position="18"/>
        <end position="421"/>
    </location>
</feature>
<evidence type="ECO:0000256" key="4">
    <source>
        <dbReference type="SAM" id="SignalP"/>
    </source>
</evidence>
<dbReference type="PANTHER" id="PTHR47235:SF1">
    <property type="entry name" value="BLR6548 PROTEIN"/>
    <property type="match status" value="1"/>
</dbReference>
<evidence type="ECO:0000256" key="1">
    <source>
        <dbReference type="ARBA" id="ARBA00010062"/>
    </source>
</evidence>
<protein>
    <submittedName>
        <fullName evidence="6">ABC transporter substrate-binding protein</fullName>
    </submittedName>
</protein>
<reference evidence="6 7" key="1">
    <citation type="journal article" date="2013" name="Antonie Van Leeuwenhoek">
        <title>Actinoplanes hulinensis sp. nov., a novel actinomycete isolated from soybean root (Glycine max (L.) Merr).</title>
        <authorList>
            <person name="Shen Y."/>
            <person name="Liu C."/>
            <person name="Wang X."/>
            <person name="Zhao J."/>
            <person name="Jia F."/>
            <person name="Zhang Y."/>
            <person name="Wang L."/>
            <person name="Yang D."/>
            <person name="Xiang W."/>
        </authorList>
    </citation>
    <scope>NUCLEOTIDE SEQUENCE [LARGE SCALE GENOMIC DNA]</scope>
    <source>
        <strain evidence="6 7">NEAU-M9</strain>
    </source>
</reference>
<accession>A0ABS7AYG7</accession>
<dbReference type="PANTHER" id="PTHR47235">
    <property type="entry name" value="BLR6548 PROTEIN"/>
    <property type="match status" value="1"/>
</dbReference>
<feature type="domain" description="Leucine-binding protein" evidence="5">
    <location>
        <begin position="41"/>
        <end position="385"/>
    </location>
</feature>
<dbReference type="InterPro" id="IPR028082">
    <property type="entry name" value="Peripla_BP_I"/>
</dbReference>
<evidence type="ECO:0000256" key="3">
    <source>
        <dbReference type="SAM" id="MobiDB-lite"/>
    </source>
</evidence>
<dbReference type="Proteomes" id="UP001519863">
    <property type="component" value="Unassembled WGS sequence"/>
</dbReference>
<name>A0ABS7AYG7_9ACTN</name>
<dbReference type="CDD" id="cd06343">
    <property type="entry name" value="PBP1_ABC_ligand_binding-like"/>
    <property type="match status" value="1"/>
</dbReference>
<evidence type="ECO:0000313" key="7">
    <source>
        <dbReference type="Proteomes" id="UP001519863"/>
    </source>
</evidence>
<keyword evidence="2 4" id="KW-0732">Signal</keyword>
<feature type="region of interest" description="Disordered" evidence="3">
    <location>
        <begin position="393"/>
        <end position="421"/>
    </location>
</feature>
<evidence type="ECO:0000259" key="5">
    <source>
        <dbReference type="Pfam" id="PF13458"/>
    </source>
</evidence>
<comment type="similarity">
    <text evidence="1">Belongs to the leucine-binding protein family.</text>
</comment>